<evidence type="ECO:0000256" key="4">
    <source>
        <dbReference type="PROSITE-ProRule" id="PRU01240"/>
    </source>
</evidence>
<reference evidence="7" key="1">
    <citation type="submission" date="2022-11" db="EMBL/GenBank/DDBJ databases">
        <title>Centuries of genome instability and evolution in soft-shell clam transmissible cancer (bioRxiv).</title>
        <authorList>
            <person name="Hart S.F.M."/>
            <person name="Yonemitsu M.A."/>
            <person name="Giersch R.M."/>
            <person name="Beal B.F."/>
            <person name="Arriagada G."/>
            <person name="Davis B.W."/>
            <person name="Ostrander E.A."/>
            <person name="Goff S.P."/>
            <person name="Metzger M.J."/>
        </authorList>
    </citation>
    <scope>NUCLEOTIDE SEQUENCE</scope>
    <source>
        <strain evidence="7">MELC-2E11</strain>
        <tissue evidence="7">Siphon/mantle</tissue>
    </source>
</reference>
<comment type="similarity">
    <text evidence="4">Belongs to the peptidase S8 family.</text>
</comment>
<keyword evidence="8" id="KW-1185">Reference proteome</keyword>
<sequence length="168" mass="18130">MFLTCSPYYDTGHGIDAVWENFDGYNITVAVVDIGVSVKHDELSAKIRIAHNFETNDENVEPEDYGIQYSQLTNHGNSAASVIGAVKDNKLCSAGVAYNANIAAAVKNPVINAVRITSYGTGVEIRNDDIYDQHKHVKPAVIIIVAILAIVALVAIVLLVRHKAANAQ</sequence>
<evidence type="ECO:0000259" key="6">
    <source>
        <dbReference type="Pfam" id="PF00082"/>
    </source>
</evidence>
<evidence type="ECO:0000313" key="7">
    <source>
        <dbReference type="EMBL" id="WAR12467.1"/>
    </source>
</evidence>
<evidence type="ECO:0000256" key="3">
    <source>
        <dbReference type="ARBA" id="ARBA00022825"/>
    </source>
</evidence>
<dbReference type="InterPro" id="IPR036852">
    <property type="entry name" value="Peptidase_S8/S53_dom_sf"/>
</dbReference>
<evidence type="ECO:0000313" key="8">
    <source>
        <dbReference type="Proteomes" id="UP001164746"/>
    </source>
</evidence>
<keyword evidence="5" id="KW-0472">Membrane</keyword>
<feature type="transmembrane region" description="Helical" evidence="5">
    <location>
        <begin position="140"/>
        <end position="160"/>
    </location>
</feature>
<keyword evidence="5" id="KW-0812">Transmembrane</keyword>
<dbReference type="Gene3D" id="3.40.50.200">
    <property type="entry name" value="Peptidase S8/S53 domain"/>
    <property type="match status" value="1"/>
</dbReference>
<dbReference type="PANTHER" id="PTHR42884">
    <property type="entry name" value="PROPROTEIN CONVERTASE SUBTILISIN/KEXIN-RELATED"/>
    <property type="match status" value="1"/>
</dbReference>
<gene>
    <name evidence="7" type="ORF">MAR_026647</name>
</gene>
<dbReference type="Proteomes" id="UP001164746">
    <property type="component" value="Chromosome 8"/>
</dbReference>
<proteinExistence type="inferred from homology"/>
<dbReference type="InterPro" id="IPR000209">
    <property type="entry name" value="Peptidase_S8/S53_dom"/>
</dbReference>
<evidence type="ECO:0000256" key="1">
    <source>
        <dbReference type="ARBA" id="ARBA00022670"/>
    </source>
</evidence>
<keyword evidence="1" id="KW-0645">Protease</keyword>
<protein>
    <submittedName>
        <fullName evidence="7">FURI1-like protein</fullName>
    </submittedName>
</protein>
<organism evidence="7 8">
    <name type="scientific">Mya arenaria</name>
    <name type="common">Soft-shell clam</name>
    <dbReference type="NCBI Taxonomy" id="6604"/>
    <lineage>
        <taxon>Eukaryota</taxon>
        <taxon>Metazoa</taxon>
        <taxon>Spiralia</taxon>
        <taxon>Lophotrochozoa</taxon>
        <taxon>Mollusca</taxon>
        <taxon>Bivalvia</taxon>
        <taxon>Autobranchia</taxon>
        <taxon>Heteroconchia</taxon>
        <taxon>Euheterodonta</taxon>
        <taxon>Imparidentia</taxon>
        <taxon>Neoheterodontei</taxon>
        <taxon>Myida</taxon>
        <taxon>Myoidea</taxon>
        <taxon>Myidae</taxon>
        <taxon>Mya</taxon>
    </lineage>
</organism>
<dbReference type="Pfam" id="PF00082">
    <property type="entry name" value="Peptidase_S8"/>
    <property type="match status" value="1"/>
</dbReference>
<dbReference type="PANTHER" id="PTHR42884:SF14">
    <property type="entry name" value="NEUROENDOCRINE CONVERTASE 1"/>
    <property type="match status" value="1"/>
</dbReference>
<accession>A0ABY7ETD6</accession>
<keyword evidence="3" id="KW-0720">Serine protease</keyword>
<feature type="domain" description="Peptidase S8/S53" evidence="6">
    <location>
        <begin position="25"/>
        <end position="105"/>
    </location>
</feature>
<comment type="caution">
    <text evidence="4">Lacks conserved residue(s) required for the propagation of feature annotation.</text>
</comment>
<keyword evidence="5" id="KW-1133">Transmembrane helix</keyword>
<evidence type="ECO:0000256" key="5">
    <source>
        <dbReference type="SAM" id="Phobius"/>
    </source>
</evidence>
<evidence type="ECO:0000256" key="2">
    <source>
        <dbReference type="ARBA" id="ARBA00022801"/>
    </source>
</evidence>
<keyword evidence="2" id="KW-0378">Hydrolase</keyword>
<dbReference type="EMBL" id="CP111019">
    <property type="protein sequence ID" value="WAR12467.1"/>
    <property type="molecule type" value="Genomic_DNA"/>
</dbReference>
<name>A0ABY7ETD6_MYAAR</name>
<dbReference type="SUPFAM" id="SSF52743">
    <property type="entry name" value="Subtilisin-like"/>
    <property type="match status" value="1"/>
</dbReference>
<dbReference type="PROSITE" id="PS51892">
    <property type="entry name" value="SUBTILASE"/>
    <property type="match status" value="1"/>
</dbReference>